<reference evidence="2" key="1">
    <citation type="submission" date="2017-09" db="EMBL/GenBank/DDBJ databases">
        <title>Depth-based differentiation of microbial function through sediment-hosted aquifers and enrichment of novel symbionts in the deep terrestrial subsurface.</title>
        <authorList>
            <person name="Probst A.J."/>
            <person name="Ladd B."/>
            <person name="Jarett J.K."/>
            <person name="Geller-Mcgrath D.E."/>
            <person name="Sieber C.M.K."/>
            <person name="Emerson J.B."/>
            <person name="Anantharaman K."/>
            <person name="Thomas B.C."/>
            <person name="Malmstrom R."/>
            <person name="Stieglmeier M."/>
            <person name="Klingl A."/>
            <person name="Woyke T."/>
            <person name="Ryan C.M."/>
            <person name="Banfield J.F."/>
        </authorList>
    </citation>
    <scope>NUCLEOTIDE SEQUENCE [LARGE SCALE GENOMIC DNA]</scope>
</reference>
<dbReference type="EMBL" id="PFMR01000100">
    <property type="protein sequence ID" value="PIZ17630.1"/>
    <property type="molecule type" value="Genomic_DNA"/>
</dbReference>
<proteinExistence type="predicted"/>
<comment type="caution">
    <text evidence="1">The sequence shown here is derived from an EMBL/GenBank/DDBJ whole genome shotgun (WGS) entry which is preliminary data.</text>
</comment>
<organism evidence="1 2">
    <name type="scientific">Candidatus Desantisbacteria bacterium CG_4_10_14_0_8_um_filter_48_22</name>
    <dbReference type="NCBI Taxonomy" id="1974543"/>
    <lineage>
        <taxon>Bacteria</taxon>
        <taxon>Candidatus Desantisiibacteriota</taxon>
    </lineage>
</organism>
<evidence type="ECO:0000313" key="2">
    <source>
        <dbReference type="Proteomes" id="UP000229307"/>
    </source>
</evidence>
<evidence type="ECO:0000313" key="1">
    <source>
        <dbReference type="EMBL" id="PIZ17630.1"/>
    </source>
</evidence>
<protein>
    <submittedName>
        <fullName evidence="1">Uncharacterized protein</fullName>
    </submittedName>
</protein>
<accession>A0A2M7SDT6</accession>
<dbReference type="AlphaFoldDB" id="A0A2M7SDT6"/>
<dbReference type="Proteomes" id="UP000229307">
    <property type="component" value="Unassembled WGS sequence"/>
</dbReference>
<gene>
    <name evidence="1" type="ORF">COY52_03665</name>
</gene>
<name>A0A2M7SDT6_9BACT</name>
<sequence length="73" mass="8869">MLSAEIKKEMRELARSSRLREDMRYVAEGRHNPFFVDGKTDMNRLIEFLTESNAFINHKRRPFRRIKDKIMKL</sequence>